<dbReference type="InterPro" id="IPR003719">
    <property type="entry name" value="Phenazine_PhzF-like"/>
</dbReference>
<organism evidence="3 4">
    <name type="scientific">Vibrio diazotrophicus</name>
    <dbReference type="NCBI Taxonomy" id="685"/>
    <lineage>
        <taxon>Bacteria</taxon>
        <taxon>Pseudomonadati</taxon>
        <taxon>Pseudomonadota</taxon>
        <taxon>Gammaproteobacteria</taxon>
        <taxon>Vibrionales</taxon>
        <taxon>Vibrionaceae</taxon>
        <taxon>Vibrio</taxon>
    </lineage>
</organism>
<dbReference type="EMBL" id="QLTR01000021">
    <property type="protein sequence ID" value="RAS60533.1"/>
    <property type="molecule type" value="Genomic_DNA"/>
</dbReference>
<dbReference type="PANTHER" id="PTHR13774:SF17">
    <property type="entry name" value="PHENAZINE BIOSYNTHESIS-LIKE DOMAIN-CONTAINING PROTEIN"/>
    <property type="match status" value="1"/>
</dbReference>
<sequence length="271" mass="29895">MEVNVYQVDSFTSEVFKGNPAGVCITDSALDESKMYAIAAEMAVSETAFLAMDTMQLRWFTPEVEVKLCGHGTLAVAHILKQLDLYKTGDTIGFHTLSGLLTAELDNDEIHLTFPAPVLEFDAEINVELIERIGLHKSNILDYGIFDTKQFIVISDEALLYQLEPDFSSMAKLQGRGVLITAQKSQTNEIEGVDFISRYFAPWVGVNEDPVTGSAHCALSVYWSKALNKTKLKAYQASRRGGYVDVEQLDANTVKLSGKAVTVLQGQMRIA</sequence>
<evidence type="ECO:0000256" key="1">
    <source>
        <dbReference type="ARBA" id="ARBA00008270"/>
    </source>
</evidence>
<dbReference type="Gene3D" id="3.10.310.10">
    <property type="entry name" value="Diaminopimelate Epimerase, Chain A, domain 1"/>
    <property type="match status" value="2"/>
</dbReference>
<keyword evidence="2" id="KW-0413">Isomerase</keyword>
<dbReference type="Proteomes" id="UP000248729">
    <property type="component" value="Unassembled WGS sequence"/>
</dbReference>
<dbReference type="STRING" id="1348635.GCA_000740015_02842"/>
<dbReference type="GO" id="GO:0016853">
    <property type="term" value="F:isomerase activity"/>
    <property type="evidence" value="ECO:0007669"/>
    <property type="project" value="UniProtKB-KW"/>
</dbReference>
<evidence type="ECO:0000313" key="3">
    <source>
        <dbReference type="EMBL" id="RAS60533.1"/>
    </source>
</evidence>
<comment type="similarity">
    <text evidence="1">Belongs to the PhzF family.</text>
</comment>
<dbReference type="AlphaFoldDB" id="A0A2J8GMJ4"/>
<protein>
    <submittedName>
        <fullName evidence="3">PhzF family phenazine biosynthesis protein</fullName>
    </submittedName>
</protein>
<dbReference type="PANTHER" id="PTHR13774">
    <property type="entry name" value="PHENAZINE BIOSYNTHESIS PROTEIN"/>
    <property type="match status" value="1"/>
</dbReference>
<dbReference type="GO" id="GO:0005737">
    <property type="term" value="C:cytoplasm"/>
    <property type="evidence" value="ECO:0007669"/>
    <property type="project" value="TreeGrafter"/>
</dbReference>
<dbReference type="PIRSF" id="PIRSF016184">
    <property type="entry name" value="PhzC_PhzF"/>
    <property type="match status" value="1"/>
</dbReference>
<dbReference type="Pfam" id="PF02567">
    <property type="entry name" value="PhzC-PhzF"/>
    <property type="match status" value="1"/>
</dbReference>
<dbReference type="NCBIfam" id="TIGR00654">
    <property type="entry name" value="PhzF_family"/>
    <property type="match status" value="1"/>
</dbReference>
<dbReference type="RefSeq" id="WP_102941942.1">
    <property type="nucleotide sequence ID" value="NZ_QLTR01000021.1"/>
</dbReference>
<evidence type="ECO:0000256" key="2">
    <source>
        <dbReference type="ARBA" id="ARBA00023235"/>
    </source>
</evidence>
<accession>A0A2J8GMJ4</accession>
<name>A0A2J8GMJ4_VIBDI</name>
<proteinExistence type="inferred from homology"/>
<reference evidence="3 4" key="1">
    <citation type="submission" date="2018-06" db="EMBL/GenBank/DDBJ databases">
        <title>Freshwater and sediment microbial communities from various areas in North America, analyzing microbe dynamics in response to fracking.</title>
        <authorList>
            <person name="Lamendella R."/>
        </authorList>
    </citation>
    <scope>NUCLEOTIDE SEQUENCE [LARGE SCALE GENOMIC DNA]</scope>
    <source>
        <strain evidence="3 4">99A</strain>
    </source>
</reference>
<gene>
    <name evidence="3" type="ORF">DET48_12138</name>
</gene>
<dbReference type="SUPFAM" id="SSF54506">
    <property type="entry name" value="Diaminopimelate epimerase-like"/>
    <property type="match status" value="1"/>
</dbReference>
<evidence type="ECO:0000313" key="4">
    <source>
        <dbReference type="Proteomes" id="UP000248729"/>
    </source>
</evidence>
<comment type="caution">
    <text evidence="3">The sequence shown here is derived from an EMBL/GenBank/DDBJ whole genome shotgun (WGS) entry which is preliminary data.</text>
</comment>